<evidence type="ECO:0000313" key="3">
    <source>
        <dbReference type="Proteomes" id="UP000435112"/>
    </source>
</evidence>
<dbReference type="EMBL" id="QXFU01008464">
    <property type="protein sequence ID" value="KAE8956473.1"/>
    <property type="molecule type" value="Genomic_DNA"/>
</dbReference>
<reference evidence="2 3" key="1">
    <citation type="submission" date="2018-09" db="EMBL/GenBank/DDBJ databases">
        <title>Genomic investigation of the strawberry pathogen Phytophthora fragariae indicates pathogenicity is determined by transcriptional variation in three key races.</title>
        <authorList>
            <person name="Adams T.M."/>
            <person name="Armitage A.D."/>
            <person name="Sobczyk M.K."/>
            <person name="Bates H.J."/>
            <person name="Dunwell J.M."/>
            <person name="Nellist C.F."/>
            <person name="Harrison R.J."/>
        </authorList>
    </citation>
    <scope>NUCLEOTIDE SEQUENCE [LARGE SCALE GENOMIC DNA]</scope>
    <source>
        <strain evidence="2 3">SCRP324</strain>
    </source>
</reference>
<evidence type="ECO:0000313" key="2">
    <source>
        <dbReference type="EMBL" id="KAE8956473.1"/>
    </source>
</evidence>
<dbReference type="Proteomes" id="UP000435112">
    <property type="component" value="Unassembled WGS sequence"/>
</dbReference>
<evidence type="ECO:0000256" key="1">
    <source>
        <dbReference type="SAM" id="MobiDB-lite"/>
    </source>
</evidence>
<dbReference type="AlphaFoldDB" id="A0A6A3GGZ4"/>
<feature type="compositionally biased region" description="Basic and acidic residues" evidence="1">
    <location>
        <begin position="150"/>
        <end position="205"/>
    </location>
</feature>
<feature type="region of interest" description="Disordered" evidence="1">
    <location>
        <begin position="77"/>
        <end position="125"/>
    </location>
</feature>
<protein>
    <submittedName>
        <fullName evidence="2">Uncharacterized protein</fullName>
    </submittedName>
</protein>
<comment type="caution">
    <text evidence="2">The sequence shown here is derived from an EMBL/GenBank/DDBJ whole genome shotgun (WGS) entry which is preliminary data.</text>
</comment>
<feature type="compositionally biased region" description="Basic residues" evidence="1">
    <location>
        <begin position="35"/>
        <end position="46"/>
    </location>
</feature>
<feature type="region of interest" description="Disordered" evidence="1">
    <location>
        <begin position="17"/>
        <end position="48"/>
    </location>
</feature>
<feature type="region of interest" description="Disordered" evidence="1">
    <location>
        <begin position="138"/>
        <end position="219"/>
    </location>
</feature>
<organism evidence="2 3">
    <name type="scientific">Phytophthora rubi</name>
    <dbReference type="NCBI Taxonomy" id="129364"/>
    <lineage>
        <taxon>Eukaryota</taxon>
        <taxon>Sar</taxon>
        <taxon>Stramenopiles</taxon>
        <taxon>Oomycota</taxon>
        <taxon>Peronosporomycetes</taxon>
        <taxon>Peronosporales</taxon>
        <taxon>Peronosporaceae</taxon>
        <taxon>Phytophthora</taxon>
    </lineage>
</organism>
<gene>
    <name evidence="2" type="ORF">PR002_g31461</name>
</gene>
<feature type="compositionally biased region" description="Basic and acidic residues" evidence="1">
    <location>
        <begin position="83"/>
        <end position="97"/>
    </location>
</feature>
<proteinExistence type="predicted"/>
<accession>A0A6A3GGZ4</accession>
<name>A0A6A3GGZ4_9STRA</name>
<sequence>MGPKRKRTRREVEEALLQNARVNATPAEPEDANDRKKRRKRRNYHKRNLDKEFAALGIDAADANVPTANVPDVVMTEGATVEQEGKQEEDNPAEHQQRYAAAYAEEQRAAESEAMPSAAPILTSHERATALRARNAERARMNRANMSVSQKERTKAKNRERARASRARKTEEQRIAAREAERRRKQEHRAQQTLAERENEREHNRIQQRVHRAAQSSAERILERQAERILERQADRARKAARLAARTEEARKAVRQLNRE</sequence>